<dbReference type="Proteomes" id="UP000187166">
    <property type="component" value="Unassembled WGS sequence"/>
</dbReference>
<proteinExistence type="predicted"/>
<keyword evidence="2" id="KW-1133">Transmembrane helix</keyword>
<reference evidence="4 5" key="1">
    <citation type="journal article" date="2016" name="Appl. Environ. Microbiol.">
        <title>Function and Phylogeny of Bacterial Butyryl Coenzyme A:Acetate Transferases and Their Diversity in the Proximal Colon of Swine.</title>
        <authorList>
            <person name="Trachsel J."/>
            <person name="Bayles D.O."/>
            <person name="Looft T."/>
            <person name="Levine U.Y."/>
            <person name="Allen H.K."/>
        </authorList>
    </citation>
    <scope>NUCLEOTIDE SEQUENCE [LARGE SCALE GENOMIC DNA]</scope>
    <source>
        <strain evidence="4 5">35-6-1</strain>
    </source>
</reference>
<keyword evidence="5" id="KW-1185">Reference proteome</keyword>
<evidence type="ECO:0000313" key="4">
    <source>
        <dbReference type="EMBL" id="OLR61614.1"/>
    </source>
</evidence>
<evidence type="ECO:0000256" key="2">
    <source>
        <dbReference type="SAM" id="Phobius"/>
    </source>
</evidence>
<dbReference type="EMBL" id="MJIH01000008">
    <property type="protein sequence ID" value="OLR61614.1"/>
    <property type="molecule type" value="Genomic_DNA"/>
</dbReference>
<feature type="transmembrane region" description="Helical" evidence="2">
    <location>
        <begin position="236"/>
        <end position="255"/>
    </location>
</feature>
<keyword evidence="2" id="KW-0472">Membrane</keyword>
<feature type="signal peptide" evidence="3">
    <location>
        <begin position="1"/>
        <end position="23"/>
    </location>
</feature>
<evidence type="ECO:0000313" key="5">
    <source>
        <dbReference type="Proteomes" id="UP000187166"/>
    </source>
</evidence>
<feature type="chain" id="PRO_5012482431" evidence="3">
    <location>
        <begin position="24"/>
        <end position="265"/>
    </location>
</feature>
<protein>
    <submittedName>
        <fullName evidence="4">Uncharacterized protein</fullName>
    </submittedName>
</protein>
<name>A0A1U7LX15_9FIRM</name>
<keyword evidence="3" id="KW-0732">Signal</keyword>
<feature type="compositionally biased region" description="Basic and acidic residues" evidence="1">
    <location>
        <begin position="189"/>
        <end position="228"/>
    </location>
</feature>
<evidence type="ECO:0000256" key="1">
    <source>
        <dbReference type="SAM" id="MobiDB-lite"/>
    </source>
</evidence>
<organism evidence="4 5">
    <name type="scientific">Peptoniphilus porci</name>
    <dbReference type="NCBI Taxonomy" id="2652280"/>
    <lineage>
        <taxon>Bacteria</taxon>
        <taxon>Bacillati</taxon>
        <taxon>Bacillota</taxon>
        <taxon>Tissierellia</taxon>
        <taxon>Tissierellales</taxon>
        <taxon>Peptoniphilaceae</taxon>
        <taxon>Peptoniphilus</taxon>
    </lineage>
</organism>
<gene>
    <name evidence="4" type="ORF">BIV18_09675</name>
</gene>
<keyword evidence="2" id="KW-0812">Transmembrane</keyword>
<feature type="compositionally biased region" description="Basic and acidic residues" evidence="1">
    <location>
        <begin position="168"/>
        <end position="182"/>
    </location>
</feature>
<sequence>MKIKRLTLIFTLLLSLLPMQIFAESTSGTLTIRSSMQVNGGGSPVYRVKSVGSDENFYQDIVVDSLYGSTIKLKKGNYTIQEIKTTKGFKPENPNKITIDIPHRMENGEYTNRIIMDFKSYKTTPEKPNINPPTPTYDEPGKPPIYDTPEPTPKDTPENPTYPILGLREIEDGDKPEKKEIIISEEDKDDKKDPDPTPKEDKEKEKKDTDTPQKTPKKNEGHNPKTSDDSFAFERVLIFMALGGISGGLVFLYLYKRNKKDNKDE</sequence>
<comment type="caution">
    <text evidence="4">The sequence shown here is derived from an EMBL/GenBank/DDBJ whole genome shotgun (WGS) entry which is preliminary data.</text>
</comment>
<dbReference type="STRING" id="1465756.BIV18_09675"/>
<accession>A0A1U7LX15</accession>
<dbReference type="AlphaFoldDB" id="A0A1U7LX15"/>
<evidence type="ECO:0000256" key="3">
    <source>
        <dbReference type="SAM" id="SignalP"/>
    </source>
</evidence>
<feature type="region of interest" description="Disordered" evidence="1">
    <location>
        <begin position="121"/>
        <end position="230"/>
    </location>
</feature>